<dbReference type="SUPFAM" id="SSF48264">
    <property type="entry name" value="Cytochrome P450"/>
    <property type="match status" value="1"/>
</dbReference>
<name>A0AAV1DWX5_OLDCO</name>
<dbReference type="PANTHER" id="PTHR47953:SF19">
    <property type="entry name" value="OS06G0641600 PROTEIN"/>
    <property type="match status" value="1"/>
</dbReference>
<dbReference type="Gene3D" id="1.10.630.10">
    <property type="entry name" value="Cytochrome P450"/>
    <property type="match status" value="1"/>
</dbReference>
<dbReference type="Pfam" id="PF00067">
    <property type="entry name" value="p450"/>
    <property type="match status" value="1"/>
</dbReference>
<evidence type="ECO:0000256" key="5">
    <source>
        <dbReference type="ARBA" id="ARBA00022692"/>
    </source>
</evidence>
<evidence type="ECO:0000256" key="2">
    <source>
        <dbReference type="ARBA" id="ARBA00004167"/>
    </source>
</evidence>
<keyword evidence="4" id="KW-0349">Heme</keyword>
<comment type="similarity">
    <text evidence="3">Belongs to the cytochrome P450 family.</text>
</comment>
<dbReference type="GO" id="GO:0020037">
    <property type="term" value="F:heme binding"/>
    <property type="evidence" value="ECO:0007669"/>
    <property type="project" value="InterPro"/>
</dbReference>
<accession>A0AAV1DWX5</accession>
<keyword evidence="13" id="KW-1185">Reference proteome</keyword>
<dbReference type="EMBL" id="OX459123">
    <property type="protein sequence ID" value="CAI9111340.1"/>
    <property type="molecule type" value="Genomic_DNA"/>
</dbReference>
<evidence type="ECO:0000256" key="4">
    <source>
        <dbReference type="ARBA" id="ARBA00022617"/>
    </source>
</evidence>
<evidence type="ECO:0000256" key="1">
    <source>
        <dbReference type="ARBA" id="ARBA00001971"/>
    </source>
</evidence>
<evidence type="ECO:0000256" key="3">
    <source>
        <dbReference type="ARBA" id="ARBA00010617"/>
    </source>
</evidence>
<evidence type="ECO:0000313" key="13">
    <source>
        <dbReference type="Proteomes" id="UP001161247"/>
    </source>
</evidence>
<dbReference type="Proteomes" id="UP001161247">
    <property type="component" value="Chromosome 6"/>
</dbReference>
<dbReference type="GO" id="GO:0004497">
    <property type="term" value="F:monooxygenase activity"/>
    <property type="evidence" value="ECO:0007669"/>
    <property type="project" value="UniProtKB-KW"/>
</dbReference>
<keyword evidence="6" id="KW-0479">Metal-binding</keyword>
<comment type="cofactor">
    <cofactor evidence="1">
        <name>heme</name>
        <dbReference type="ChEBI" id="CHEBI:30413"/>
    </cofactor>
</comment>
<dbReference type="InterPro" id="IPR001128">
    <property type="entry name" value="Cyt_P450"/>
</dbReference>
<reference evidence="12" key="1">
    <citation type="submission" date="2023-03" db="EMBL/GenBank/DDBJ databases">
        <authorList>
            <person name="Julca I."/>
        </authorList>
    </citation>
    <scope>NUCLEOTIDE SEQUENCE</scope>
</reference>
<proteinExistence type="inferred from homology"/>
<sequence length="130" mass="14687">MNHLASGFSLADLYPSVKLLQVLNPTRHKMERGQKQIDEIFGSILKEHKQKVKPASGESSEDLIDVLVGIQQRKDFQPQLTNECIKADIFTAGSETSAIVIEWALAEMIKNPEVMERAQHESSLQRIRKC</sequence>
<dbReference type="InterPro" id="IPR052306">
    <property type="entry name" value="CYP450_71D"/>
</dbReference>
<keyword evidence="8" id="KW-0560">Oxidoreductase</keyword>
<dbReference type="AlphaFoldDB" id="A0AAV1DWX5"/>
<keyword evidence="10" id="KW-0503">Monooxygenase</keyword>
<evidence type="ECO:0000256" key="9">
    <source>
        <dbReference type="ARBA" id="ARBA00023004"/>
    </source>
</evidence>
<protein>
    <submittedName>
        <fullName evidence="12">OLC1v1011549C1</fullName>
    </submittedName>
</protein>
<gene>
    <name evidence="12" type="ORF">OLC1_LOCUS18773</name>
</gene>
<evidence type="ECO:0000256" key="6">
    <source>
        <dbReference type="ARBA" id="ARBA00022723"/>
    </source>
</evidence>
<dbReference type="GO" id="GO:0016020">
    <property type="term" value="C:membrane"/>
    <property type="evidence" value="ECO:0007669"/>
    <property type="project" value="UniProtKB-SubCell"/>
</dbReference>
<evidence type="ECO:0000256" key="8">
    <source>
        <dbReference type="ARBA" id="ARBA00023002"/>
    </source>
</evidence>
<keyword evidence="11" id="KW-0472">Membrane</keyword>
<evidence type="ECO:0000313" key="12">
    <source>
        <dbReference type="EMBL" id="CAI9111340.1"/>
    </source>
</evidence>
<keyword evidence="7" id="KW-1133">Transmembrane helix</keyword>
<keyword evidence="9" id="KW-0408">Iron</keyword>
<evidence type="ECO:0000256" key="11">
    <source>
        <dbReference type="ARBA" id="ARBA00023136"/>
    </source>
</evidence>
<dbReference type="PANTHER" id="PTHR47953">
    <property type="entry name" value="OS08G0105600 PROTEIN"/>
    <property type="match status" value="1"/>
</dbReference>
<dbReference type="GO" id="GO:0016705">
    <property type="term" value="F:oxidoreductase activity, acting on paired donors, with incorporation or reduction of molecular oxygen"/>
    <property type="evidence" value="ECO:0007669"/>
    <property type="project" value="InterPro"/>
</dbReference>
<evidence type="ECO:0000256" key="10">
    <source>
        <dbReference type="ARBA" id="ARBA00023033"/>
    </source>
</evidence>
<keyword evidence="5" id="KW-0812">Transmembrane</keyword>
<organism evidence="12 13">
    <name type="scientific">Oldenlandia corymbosa var. corymbosa</name>
    <dbReference type="NCBI Taxonomy" id="529605"/>
    <lineage>
        <taxon>Eukaryota</taxon>
        <taxon>Viridiplantae</taxon>
        <taxon>Streptophyta</taxon>
        <taxon>Embryophyta</taxon>
        <taxon>Tracheophyta</taxon>
        <taxon>Spermatophyta</taxon>
        <taxon>Magnoliopsida</taxon>
        <taxon>eudicotyledons</taxon>
        <taxon>Gunneridae</taxon>
        <taxon>Pentapetalae</taxon>
        <taxon>asterids</taxon>
        <taxon>lamiids</taxon>
        <taxon>Gentianales</taxon>
        <taxon>Rubiaceae</taxon>
        <taxon>Rubioideae</taxon>
        <taxon>Spermacoceae</taxon>
        <taxon>Hedyotis-Oldenlandia complex</taxon>
        <taxon>Oldenlandia</taxon>
    </lineage>
</organism>
<evidence type="ECO:0000256" key="7">
    <source>
        <dbReference type="ARBA" id="ARBA00022989"/>
    </source>
</evidence>
<comment type="subcellular location">
    <subcellularLocation>
        <location evidence="2">Membrane</location>
        <topology evidence="2">Single-pass membrane protein</topology>
    </subcellularLocation>
</comment>
<dbReference type="InterPro" id="IPR036396">
    <property type="entry name" value="Cyt_P450_sf"/>
</dbReference>
<dbReference type="GO" id="GO:0005506">
    <property type="term" value="F:iron ion binding"/>
    <property type="evidence" value="ECO:0007669"/>
    <property type="project" value="InterPro"/>
</dbReference>